<dbReference type="EMBL" id="FRAG01000013">
    <property type="protein sequence ID" value="SHJ87712.1"/>
    <property type="molecule type" value="Genomic_DNA"/>
</dbReference>
<dbReference type="RefSeq" id="WP_073148413.1">
    <property type="nucleotide sequence ID" value="NZ_FRAG01000013.1"/>
</dbReference>
<evidence type="ECO:0000313" key="3">
    <source>
        <dbReference type="Proteomes" id="UP000184465"/>
    </source>
</evidence>
<dbReference type="OrthoDB" id="1806555at2"/>
<protein>
    <recommendedName>
        <fullName evidence="1">Transcobalamin-like C-terminal domain-containing protein</fullName>
    </recommendedName>
</protein>
<organism evidence="2 3">
    <name type="scientific">Paramaledivibacter caminithermalis (strain DSM 15212 / CIP 107654 / DViRD3)</name>
    <name type="common">Clostridium caminithermale</name>
    <dbReference type="NCBI Taxonomy" id="1121301"/>
    <lineage>
        <taxon>Bacteria</taxon>
        <taxon>Bacillati</taxon>
        <taxon>Bacillota</taxon>
        <taxon>Clostridia</taxon>
        <taxon>Peptostreptococcales</taxon>
        <taxon>Caminicellaceae</taxon>
        <taxon>Paramaledivibacter</taxon>
    </lineage>
</organism>
<dbReference type="AlphaFoldDB" id="A0A1M6MWA2"/>
<dbReference type="Pfam" id="PF14478">
    <property type="entry name" value="DUF4430"/>
    <property type="match status" value="1"/>
</dbReference>
<dbReference type="PROSITE" id="PS51257">
    <property type="entry name" value="PROKAR_LIPOPROTEIN"/>
    <property type="match status" value="1"/>
</dbReference>
<evidence type="ECO:0000259" key="1">
    <source>
        <dbReference type="Pfam" id="PF14478"/>
    </source>
</evidence>
<evidence type="ECO:0000313" key="2">
    <source>
        <dbReference type="EMBL" id="SHJ87712.1"/>
    </source>
</evidence>
<dbReference type="Gene3D" id="2.170.130.30">
    <property type="match status" value="1"/>
</dbReference>
<accession>A0A1M6MWA2</accession>
<proteinExistence type="predicted"/>
<dbReference type="Proteomes" id="UP000184465">
    <property type="component" value="Unassembled WGS sequence"/>
</dbReference>
<name>A0A1M6MWA2_PARC5</name>
<dbReference type="InterPro" id="IPR027954">
    <property type="entry name" value="Transcobalamin-like_C"/>
</dbReference>
<sequence length="386" mass="43992">MNQLTKKLLIFLLIVFMTLSLCGCKNEDKRVITNIDEKQEERKESKNKEEKGLSVIIDNVTYKGYKGPVQGEIKYQEGRPAEENSRIYKASGDIESPYHVNLVVTRDFGHTKIFGKNVGLVKDEVGMEVMFRNLDIQTAYGGGFVNAINGLESKFTFYTGAEREKMDWFYWVNGILAPVGIAEYRPQPDDVIWWDYHDWSTSMFIPAVIGSYPQPFKNGFGGKNPGTVIMYTEDFEQEAQKLKASLIDKGVKEVEITPYNQSVLGKIKKYYILLGKWKDLSNDSKLLQKINTKNKLIGFYVKFHEDKLYSLNFKGKVIKVYDEKAGVIHAHSSGMGSTKPIWLVTGIDDEGVNMALEILLKRPEEIYQHFGAVITKEGIENVPYLD</sequence>
<keyword evidence="3" id="KW-1185">Reference proteome</keyword>
<feature type="domain" description="Transcobalamin-like C-terminal" evidence="1">
    <location>
        <begin position="127"/>
        <end position="197"/>
    </location>
</feature>
<reference evidence="2 3" key="1">
    <citation type="submission" date="2016-11" db="EMBL/GenBank/DDBJ databases">
        <authorList>
            <person name="Jaros S."/>
            <person name="Januszkiewicz K."/>
            <person name="Wedrychowicz H."/>
        </authorList>
    </citation>
    <scope>NUCLEOTIDE SEQUENCE [LARGE SCALE GENOMIC DNA]</scope>
    <source>
        <strain evidence="2 3">DSM 15212</strain>
    </source>
</reference>
<gene>
    <name evidence="2" type="ORF">SAMN02745912_01444</name>
</gene>
<dbReference type="STRING" id="1121301.SAMN02745912_01444"/>